<evidence type="ECO:0008006" key="3">
    <source>
        <dbReference type="Google" id="ProtNLM"/>
    </source>
</evidence>
<comment type="caution">
    <text evidence="1">The sequence shown here is derived from an EMBL/GenBank/DDBJ whole genome shotgun (WGS) entry which is preliminary data.</text>
</comment>
<protein>
    <recommendedName>
        <fullName evidence="3">UvrD-like helicase C-terminal domain-containing protein</fullName>
    </recommendedName>
</protein>
<reference evidence="1 2" key="1">
    <citation type="submission" date="2015-07" db="EMBL/GenBank/DDBJ databases">
        <authorList>
            <person name="Ju K.-S."/>
            <person name="Doroghazi J.R."/>
            <person name="Metcalf W.W."/>
        </authorList>
    </citation>
    <scope>NUCLEOTIDE SEQUENCE [LARGE SCALE GENOMIC DNA]</scope>
    <source>
        <strain evidence="1 2">NRRL B-3589</strain>
    </source>
</reference>
<organism evidence="1 2">
    <name type="scientific">Streptomyces varsoviensis</name>
    <dbReference type="NCBI Taxonomy" id="67373"/>
    <lineage>
        <taxon>Bacteria</taxon>
        <taxon>Bacillati</taxon>
        <taxon>Actinomycetota</taxon>
        <taxon>Actinomycetes</taxon>
        <taxon>Kitasatosporales</taxon>
        <taxon>Streptomycetaceae</taxon>
        <taxon>Streptomyces</taxon>
    </lineage>
</organism>
<sequence>MVVLPGDAAQALSRAWVYTAFSRAERHLSVVHGVDQALPRAIAEVPAKPRTTRLRSLLQTQNRPEE</sequence>
<accession>A0ABR5IVE1</accession>
<gene>
    <name evidence="1" type="ORF">ADK38_38565</name>
</gene>
<dbReference type="Proteomes" id="UP000037020">
    <property type="component" value="Unassembled WGS sequence"/>
</dbReference>
<dbReference type="Gene3D" id="3.40.50.300">
    <property type="entry name" value="P-loop containing nucleotide triphosphate hydrolases"/>
    <property type="match status" value="1"/>
</dbReference>
<proteinExistence type="predicted"/>
<keyword evidence="2" id="KW-1185">Reference proteome</keyword>
<dbReference type="InterPro" id="IPR027417">
    <property type="entry name" value="P-loop_NTPase"/>
</dbReference>
<evidence type="ECO:0000313" key="2">
    <source>
        <dbReference type="Proteomes" id="UP000037020"/>
    </source>
</evidence>
<name>A0ABR5IVE1_9ACTN</name>
<dbReference type="EMBL" id="LGUT01003639">
    <property type="protein sequence ID" value="KOG85102.1"/>
    <property type="molecule type" value="Genomic_DNA"/>
</dbReference>
<evidence type="ECO:0000313" key="1">
    <source>
        <dbReference type="EMBL" id="KOG85102.1"/>
    </source>
</evidence>